<evidence type="ECO:0000313" key="7">
    <source>
        <dbReference type="Proteomes" id="UP000326939"/>
    </source>
</evidence>
<comment type="similarity">
    <text evidence="1">Belongs to the peptidase S28 family.</text>
</comment>
<dbReference type="InterPro" id="IPR029058">
    <property type="entry name" value="AB_hydrolase_fold"/>
</dbReference>
<evidence type="ECO:0000256" key="3">
    <source>
        <dbReference type="ARBA" id="ARBA00022729"/>
    </source>
</evidence>
<dbReference type="Proteomes" id="UP000326939">
    <property type="component" value="Chromosome 9"/>
</dbReference>
<dbReference type="AlphaFoldDB" id="A0A5N5LD39"/>
<reference evidence="7" key="1">
    <citation type="journal article" date="2019" name="Gigascience">
        <title>De novo genome assembly of the endangered Acer yangbiense, a plant species with extremely small populations endemic to Yunnan Province, China.</title>
        <authorList>
            <person name="Yang J."/>
            <person name="Wariss H.M."/>
            <person name="Tao L."/>
            <person name="Zhang R."/>
            <person name="Yun Q."/>
            <person name="Hollingsworth P."/>
            <person name="Dao Z."/>
            <person name="Luo G."/>
            <person name="Guo H."/>
            <person name="Ma Y."/>
            <person name="Sun W."/>
        </authorList>
    </citation>
    <scope>NUCLEOTIDE SEQUENCE [LARGE SCALE GENOMIC DNA]</scope>
    <source>
        <strain evidence="7">cv. br00</strain>
    </source>
</reference>
<dbReference type="PANTHER" id="PTHR11010:SF96">
    <property type="entry name" value="LYSOSOMAL PRO-X CARBOXYPEPTIDASE-LIKE ISOFORM X1"/>
    <property type="match status" value="1"/>
</dbReference>
<gene>
    <name evidence="6" type="ORF">DKX38_013583</name>
</gene>
<comment type="caution">
    <text evidence="6">The sequence shown here is derived from an EMBL/GenBank/DDBJ whole genome shotgun (WGS) entry which is preliminary data.</text>
</comment>
<dbReference type="GO" id="GO:0006508">
    <property type="term" value="P:proteolysis"/>
    <property type="evidence" value="ECO:0007669"/>
    <property type="project" value="UniProtKB-KW"/>
</dbReference>
<dbReference type="GO" id="GO:0070008">
    <property type="term" value="F:serine-type exopeptidase activity"/>
    <property type="evidence" value="ECO:0007669"/>
    <property type="project" value="InterPro"/>
</dbReference>
<name>A0A5N5LD39_9ROSI</name>
<evidence type="ECO:0000256" key="1">
    <source>
        <dbReference type="ARBA" id="ARBA00011079"/>
    </source>
</evidence>
<evidence type="ECO:0000256" key="4">
    <source>
        <dbReference type="ARBA" id="ARBA00022801"/>
    </source>
</evidence>
<keyword evidence="5" id="KW-0325">Glycoprotein</keyword>
<organism evidence="6 7">
    <name type="scientific">Salix brachista</name>
    <dbReference type="NCBI Taxonomy" id="2182728"/>
    <lineage>
        <taxon>Eukaryota</taxon>
        <taxon>Viridiplantae</taxon>
        <taxon>Streptophyta</taxon>
        <taxon>Embryophyta</taxon>
        <taxon>Tracheophyta</taxon>
        <taxon>Spermatophyta</taxon>
        <taxon>Magnoliopsida</taxon>
        <taxon>eudicotyledons</taxon>
        <taxon>Gunneridae</taxon>
        <taxon>Pentapetalae</taxon>
        <taxon>rosids</taxon>
        <taxon>fabids</taxon>
        <taxon>Malpighiales</taxon>
        <taxon>Salicaceae</taxon>
        <taxon>Saliceae</taxon>
        <taxon>Salix</taxon>
    </lineage>
</organism>
<accession>A0A5N5LD39</accession>
<dbReference type="Gene3D" id="3.40.50.1820">
    <property type="entry name" value="alpha/beta hydrolase"/>
    <property type="match status" value="1"/>
</dbReference>
<evidence type="ECO:0000313" key="6">
    <source>
        <dbReference type="EMBL" id="KAB5540609.1"/>
    </source>
</evidence>
<dbReference type="GO" id="GO:0008239">
    <property type="term" value="F:dipeptidyl-peptidase activity"/>
    <property type="evidence" value="ECO:0007669"/>
    <property type="project" value="TreeGrafter"/>
</dbReference>
<keyword evidence="7" id="KW-1185">Reference proteome</keyword>
<dbReference type="PANTHER" id="PTHR11010">
    <property type="entry name" value="PROTEASE S28 PRO-X CARBOXYPEPTIDASE-RELATED"/>
    <property type="match status" value="1"/>
</dbReference>
<protein>
    <submittedName>
        <fullName evidence="6">Uncharacterized protein</fullName>
    </submittedName>
</protein>
<dbReference type="EMBL" id="VDCV01000009">
    <property type="protein sequence ID" value="KAB5540609.1"/>
    <property type="molecule type" value="Genomic_DNA"/>
</dbReference>
<keyword evidence="3" id="KW-0732">Signal</keyword>
<keyword evidence="4" id="KW-0378">Hydrolase</keyword>
<evidence type="ECO:0000256" key="5">
    <source>
        <dbReference type="ARBA" id="ARBA00023180"/>
    </source>
</evidence>
<evidence type="ECO:0000256" key="2">
    <source>
        <dbReference type="ARBA" id="ARBA00022670"/>
    </source>
</evidence>
<dbReference type="Pfam" id="PF05577">
    <property type="entry name" value="Peptidase_S28"/>
    <property type="match status" value="1"/>
</dbReference>
<sequence length="172" mass="18737">MYISVAQYNAPPTYLVNKVCGGTDGGGFGDDVLEKIFRGLVAYKGNRPCYVNAPARLPLCITWGVEVEGKVTIATCSEMVMPLGMGNDSMFQPKPFDIEAFTERCKQTYGVPPRVDWATSYYGGHNISLVLQRFGSNIIYSNGLRDPYSIGGVLRNISDTIVAVNAVNGKHT</sequence>
<proteinExistence type="inferred from homology"/>
<dbReference type="InterPro" id="IPR008758">
    <property type="entry name" value="Peptidase_S28"/>
</dbReference>
<keyword evidence="2" id="KW-0645">Protease</keyword>